<feature type="region of interest" description="Disordered" evidence="1">
    <location>
        <begin position="191"/>
        <end position="271"/>
    </location>
</feature>
<feature type="compositionally biased region" description="Low complexity" evidence="1">
    <location>
        <begin position="213"/>
        <end position="229"/>
    </location>
</feature>
<keyword evidence="3" id="KW-1185">Reference proteome</keyword>
<feature type="compositionally biased region" description="Polar residues" evidence="1">
    <location>
        <begin position="202"/>
        <end position="212"/>
    </location>
</feature>
<feature type="compositionally biased region" description="Basic residues" evidence="1">
    <location>
        <begin position="191"/>
        <end position="201"/>
    </location>
</feature>
<dbReference type="OrthoDB" id="21499at2759"/>
<feature type="compositionally biased region" description="Basic and acidic residues" evidence="1">
    <location>
        <begin position="84"/>
        <end position="97"/>
    </location>
</feature>
<sequence>MERKKHSYSSDDWLPPEDEIGLKVVQTLRKPESSVKARGISASKRTDNFNIHLKDRSPIKRPKTDLFVDVIPRRKDISTSSKGYNDKHDVAEARPKASEFTALTKQEQDITSMFTDGEGEGNGDNNNQQPAEDDGDAVELGSQEVVIQSCTDDTTIHGVEDQASHPPEQMGFIDEESAANYRRLLEQSKRTYKNANVRKNRQNQPVQDDSVYSQTSSSSHSSPSAPHTQLLAEKSTMATDTTTSIDGLPDDPLEAVSPTAPNTYSPRSRTRPLHRLHQRPHISDSETTNEEMEFLDQGIVIKKRLRTRPAVSAARNRVEQARRSMNQHSYESDSDFESTPKDSGRQQIREFVDDTENVSLLQDMPETDSESERKQSSTVLVIHGSSDEDGDFVSNPDDLPESYGSSSGLAPQKAALDTFWSAFDKRRRPQLKHRHRLSKSVEVSEEAPIKVD</sequence>
<feature type="compositionally biased region" description="Polar residues" evidence="1">
    <location>
        <begin position="236"/>
        <end position="245"/>
    </location>
</feature>
<name>A0A2G5BGL6_COERN</name>
<dbReference type="EMBL" id="KZ303491">
    <property type="protein sequence ID" value="PIA18150.1"/>
    <property type="molecule type" value="Genomic_DNA"/>
</dbReference>
<evidence type="ECO:0000256" key="1">
    <source>
        <dbReference type="SAM" id="MobiDB-lite"/>
    </source>
</evidence>
<feature type="compositionally biased region" description="Polar residues" evidence="1">
    <location>
        <begin position="101"/>
        <end position="114"/>
    </location>
</feature>
<organism evidence="2 3">
    <name type="scientific">Coemansia reversa (strain ATCC 12441 / NRRL 1564)</name>
    <dbReference type="NCBI Taxonomy" id="763665"/>
    <lineage>
        <taxon>Eukaryota</taxon>
        <taxon>Fungi</taxon>
        <taxon>Fungi incertae sedis</taxon>
        <taxon>Zoopagomycota</taxon>
        <taxon>Kickxellomycotina</taxon>
        <taxon>Kickxellomycetes</taxon>
        <taxon>Kickxellales</taxon>
        <taxon>Kickxellaceae</taxon>
        <taxon>Coemansia</taxon>
    </lineage>
</organism>
<feature type="compositionally biased region" description="Basic and acidic residues" evidence="1">
    <location>
        <begin position="154"/>
        <end position="163"/>
    </location>
</feature>
<feature type="region of interest" description="Disordered" evidence="1">
    <location>
        <begin position="427"/>
        <end position="452"/>
    </location>
</feature>
<protein>
    <submittedName>
        <fullName evidence="2">Uncharacterized protein</fullName>
    </submittedName>
</protein>
<reference evidence="2 3" key="1">
    <citation type="journal article" date="2015" name="Genome Biol. Evol.">
        <title>Phylogenomic analyses indicate that early fungi evolved digesting cell walls of algal ancestors of land plants.</title>
        <authorList>
            <person name="Chang Y."/>
            <person name="Wang S."/>
            <person name="Sekimoto S."/>
            <person name="Aerts A.L."/>
            <person name="Choi C."/>
            <person name="Clum A."/>
            <person name="LaButti K.M."/>
            <person name="Lindquist E.A."/>
            <person name="Yee Ngan C."/>
            <person name="Ohm R.A."/>
            <person name="Salamov A.A."/>
            <person name="Grigoriev I.V."/>
            <person name="Spatafora J.W."/>
            <person name="Berbee M.L."/>
        </authorList>
    </citation>
    <scope>NUCLEOTIDE SEQUENCE [LARGE SCALE GENOMIC DNA]</scope>
    <source>
        <strain evidence="2 3">NRRL 1564</strain>
    </source>
</reference>
<dbReference type="Proteomes" id="UP000242474">
    <property type="component" value="Unassembled WGS sequence"/>
</dbReference>
<feature type="region of interest" description="Disordered" evidence="1">
    <location>
        <begin position="308"/>
        <end position="345"/>
    </location>
</feature>
<feature type="compositionally biased region" description="Basic residues" evidence="1">
    <location>
        <begin position="427"/>
        <end position="438"/>
    </location>
</feature>
<evidence type="ECO:0000313" key="2">
    <source>
        <dbReference type="EMBL" id="PIA18150.1"/>
    </source>
</evidence>
<gene>
    <name evidence="2" type="ORF">COEREDRAFT_101210</name>
</gene>
<dbReference type="AlphaFoldDB" id="A0A2G5BGL6"/>
<feature type="region of interest" description="Disordered" evidence="1">
    <location>
        <begin position="77"/>
        <end position="178"/>
    </location>
</feature>
<proteinExistence type="predicted"/>
<evidence type="ECO:0000313" key="3">
    <source>
        <dbReference type="Proteomes" id="UP000242474"/>
    </source>
</evidence>
<feature type="region of interest" description="Disordered" evidence="1">
    <location>
        <begin position="363"/>
        <end position="411"/>
    </location>
</feature>
<accession>A0A2G5BGL6</accession>